<dbReference type="InterPro" id="IPR009057">
    <property type="entry name" value="Homeodomain-like_sf"/>
</dbReference>
<feature type="DNA-binding region" description="H-T-H motif" evidence="5">
    <location>
        <begin position="37"/>
        <end position="56"/>
    </location>
</feature>
<keyword evidence="2" id="KW-0805">Transcription regulation</keyword>
<dbReference type="PRINTS" id="PR00455">
    <property type="entry name" value="HTHTETR"/>
</dbReference>
<evidence type="ECO:0000256" key="1">
    <source>
        <dbReference type="ARBA" id="ARBA00022491"/>
    </source>
</evidence>
<dbReference type="PANTHER" id="PTHR30055:SF228">
    <property type="entry name" value="TRANSCRIPTIONAL REGULATOR-RELATED"/>
    <property type="match status" value="1"/>
</dbReference>
<dbReference type="PROSITE" id="PS01081">
    <property type="entry name" value="HTH_TETR_1"/>
    <property type="match status" value="1"/>
</dbReference>
<evidence type="ECO:0000313" key="7">
    <source>
        <dbReference type="EMBL" id="MCV2872343.1"/>
    </source>
</evidence>
<proteinExistence type="predicted"/>
<keyword evidence="4" id="KW-0804">Transcription</keyword>
<evidence type="ECO:0000259" key="6">
    <source>
        <dbReference type="PROSITE" id="PS50977"/>
    </source>
</evidence>
<dbReference type="PANTHER" id="PTHR30055">
    <property type="entry name" value="HTH-TYPE TRANSCRIPTIONAL REGULATOR RUTR"/>
    <property type="match status" value="1"/>
</dbReference>
<sequence>MPGDRRRFTREDPDSRKEALIRATLSLMATRGPSAVTVRAIAEEAGVTQGMIRHYFLSKQDLVNAAYQAHMQAQTEMSQATHDNGGGNARQRLARLVHASVTPPVAEPMALSLWAGFIHMVRRDSAMRSTHEKTYLHYRDLLQAMIAAALAEAGRMVTAEEARSLAIACNAVIDGLWLEGGALPDAFDGGELSQIGLQSIGAIIGLTLTDGQA</sequence>
<name>A0ABT2ZMU0_9RHOB</name>
<dbReference type="SUPFAM" id="SSF48498">
    <property type="entry name" value="Tetracyclin repressor-like, C-terminal domain"/>
    <property type="match status" value="1"/>
</dbReference>
<reference evidence="7 8" key="1">
    <citation type="submission" date="2022-10" db="EMBL/GenBank/DDBJ databases">
        <title>Defluviimonas sp. nov., isolated from ocean surface sediments.</title>
        <authorList>
            <person name="He W."/>
            <person name="Wang L."/>
            <person name="Zhang D.-F."/>
        </authorList>
    </citation>
    <scope>NUCLEOTIDE SEQUENCE [LARGE SCALE GENOMIC DNA]</scope>
    <source>
        <strain evidence="7 8">WL0050</strain>
    </source>
</reference>
<evidence type="ECO:0000256" key="2">
    <source>
        <dbReference type="ARBA" id="ARBA00023015"/>
    </source>
</evidence>
<dbReference type="InterPro" id="IPR023772">
    <property type="entry name" value="DNA-bd_HTH_TetR-type_CS"/>
</dbReference>
<dbReference type="InterPro" id="IPR050109">
    <property type="entry name" value="HTH-type_TetR-like_transc_reg"/>
</dbReference>
<evidence type="ECO:0000313" key="8">
    <source>
        <dbReference type="Proteomes" id="UP001652564"/>
    </source>
</evidence>
<dbReference type="EMBL" id="JAOWKZ010000002">
    <property type="protein sequence ID" value="MCV2872343.1"/>
    <property type="molecule type" value="Genomic_DNA"/>
</dbReference>
<comment type="caution">
    <text evidence="7">The sequence shown here is derived from an EMBL/GenBank/DDBJ whole genome shotgun (WGS) entry which is preliminary data.</text>
</comment>
<dbReference type="RefSeq" id="WP_263739526.1">
    <property type="nucleotide sequence ID" value="NZ_JAOWKZ010000002.1"/>
</dbReference>
<evidence type="ECO:0000256" key="3">
    <source>
        <dbReference type="ARBA" id="ARBA00023125"/>
    </source>
</evidence>
<organism evidence="7 8">
    <name type="scientific">Albidovulum litorale</name>
    <dbReference type="NCBI Taxonomy" id="2984134"/>
    <lineage>
        <taxon>Bacteria</taxon>
        <taxon>Pseudomonadati</taxon>
        <taxon>Pseudomonadota</taxon>
        <taxon>Alphaproteobacteria</taxon>
        <taxon>Rhodobacterales</taxon>
        <taxon>Paracoccaceae</taxon>
        <taxon>Albidovulum</taxon>
    </lineage>
</organism>
<feature type="domain" description="HTH tetR-type" evidence="6">
    <location>
        <begin position="14"/>
        <end position="74"/>
    </location>
</feature>
<keyword evidence="1" id="KW-0678">Repressor</keyword>
<dbReference type="Pfam" id="PF00440">
    <property type="entry name" value="TetR_N"/>
    <property type="match status" value="1"/>
</dbReference>
<keyword evidence="8" id="KW-1185">Reference proteome</keyword>
<dbReference type="InterPro" id="IPR039538">
    <property type="entry name" value="BetI_C"/>
</dbReference>
<dbReference type="Pfam" id="PF13977">
    <property type="entry name" value="TetR_C_6"/>
    <property type="match status" value="1"/>
</dbReference>
<evidence type="ECO:0000256" key="4">
    <source>
        <dbReference type="ARBA" id="ARBA00023163"/>
    </source>
</evidence>
<protein>
    <submittedName>
        <fullName evidence="7">TetR family transcriptional regulator C-terminal domain-containing protein</fullName>
    </submittedName>
</protein>
<gene>
    <name evidence="7" type="ORF">OEZ71_08550</name>
</gene>
<evidence type="ECO:0000256" key="5">
    <source>
        <dbReference type="PROSITE-ProRule" id="PRU00335"/>
    </source>
</evidence>
<dbReference type="Gene3D" id="1.10.357.10">
    <property type="entry name" value="Tetracycline Repressor, domain 2"/>
    <property type="match status" value="1"/>
</dbReference>
<dbReference type="InterPro" id="IPR036271">
    <property type="entry name" value="Tet_transcr_reg_TetR-rel_C_sf"/>
</dbReference>
<dbReference type="Proteomes" id="UP001652564">
    <property type="component" value="Unassembled WGS sequence"/>
</dbReference>
<dbReference type="SUPFAM" id="SSF46689">
    <property type="entry name" value="Homeodomain-like"/>
    <property type="match status" value="1"/>
</dbReference>
<dbReference type="InterPro" id="IPR001647">
    <property type="entry name" value="HTH_TetR"/>
</dbReference>
<keyword evidence="3 5" id="KW-0238">DNA-binding</keyword>
<accession>A0ABT2ZMU0</accession>
<dbReference type="PROSITE" id="PS50977">
    <property type="entry name" value="HTH_TETR_2"/>
    <property type="match status" value="1"/>
</dbReference>